<proteinExistence type="predicted"/>
<evidence type="ECO:0000313" key="1">
    <source>
        <dbReference type="EMBL" id="KJE76042.1"/>
    </source>
</evidence>
<dbReference type="SUPFAM" id="SSF50969">
    <property type="entry name" value="YVTN repeat-like/Quinoprotein amine dehydrogenase"/>
    <property type="match status" value="1"/>
</dbReference>
<name>A0A0D8FUV7_9ACTN</name>
<evidence type="ECO:0000313" key="2">
    <source>
        <dbReference type="Proteomes" id="UP000032336"/>
    </source>
</evidence>
<dbReference type="STRING" id="1121877.FEAC_22360"/>
<gene>
    <name evidence="1" type="ORF">FEAC_22360</name>
</gene>
<comment type="caution">
    <text evidence="1">The sequence shown here is derived from an EMBL/GenBank/DDBJ whole genome shotgun (WGS) entry which is preliminary data.</text>
</comment>
<dbReference type="EMBL" id="JXUW01000023">
    <property type="protein sequence ID" value="KJE76042.1"/>
    <property type="molecule type" value="Genomic_DNA"/>
</dbReference>
<organism evidence="1 2">
    <name type="scientific">Ferrimicrobium acidiphilum DSM 19497</name>
    <dbReference type="NCBI Taxonomy" id="1121877"/>
    <lineage>
        <taxon>Bacteria</taxon>
        <taxon>Bacillati</taxon>
        <taxon>Actinomycetota</taxon>
        <taxon>Acidimicrobiia</taxon>
        <taxon>Acidimicrobiales</taxon>
        <taxon>Acidimicrobiaceae</taxon>
        <taxon>Ferrimicrobium</taxon>
    </lineage>
</organism>
<keyword evidence="2" id="KW-1185">Reference proteome</keyword>
<protein>
    <submittedName>
        <fullName evidence="1">Uncharacterized protein</fullName>
    </submittedName>
</protein>
<dbReference type="InterPro" id="IPR011044">
    <property type="entry name" value="Quino_amine_DH_bsu"/>
</dbReference>
<sequence length="405" mass="42707">MAYHYLTGHHLGQAASNSTSLNTISPSTYRVKRGHNRSPRRWLLSLIASAVMLSACSTATASQSGGTGTKRGTTVAPPHLVVTTGPKHTRVFHNVFDPSVIDASSGIYLGWVFAHPGSAQSRSAVVRIDRANAKVLSTNVLAGSIEAGVATNRHLWITSSNAPSKAILYEFNADNLTLTRTIPLIGTDPGTSMATTNSYLWVSEGDQLLRIDRRDANLRKQVKLTAAFSATVSTDTQDHLLVVAIANRGGQGRIEIRSGANANLIGTSASLNGVFAPRTAAVGKNIWISEATGNMGYVSRYRLRGLTPTVAGCPSSLLTNSPTCILGSNGLQVNASHQLIFLSQVAGGGARNACIDPSNGSIVAQLPLAPTDQLLTIGHSHLFVMTQTRRENVVELPIPSACLGG</sequence>
<accession>A0A0D8FUV7</accession>
<reference evidence="1 2" key="1">
    <citation type="submission" date="2015-01" db="EMBL/GenBank/DDBJ databases">
        <title>Draft genome of the acidophilic iron oxidizer Ferrimicrobium acidiphilum strain T23.</title>
        <authorList>
            <person name="Poehlein A."/>
            <person name="Eisen S."/>
            <person name="Schloemann M."/>
            <person name="Johnson B.D."/>
            <person name="Daniel R."/>
            <person name="Muehling M."/>
        </authorList>
    </citation>
    <scope>NUCLEOTIDE SEQUENCE [LARGE SCALE GENOMIC DNA]</scope>
    <source>
        <strain evidence="1 2">T23</strain>
    </source>
</reference>
<dbReference type="AlphaFoldDB" id="A0A0D8FUV7"/>
<dbReference type="Proteomes" id="UP000032336">
    <property type="component" value="Unassembled WGS sequence"/>
</dbReference>